<evidence type="ECO:0000313" key="2">
    <source>
        <dbReference type="EMBL" id="TFV34864.1"/>
    </source>
</evidence>
<dbReference type="OrthoDB" id="9803238at2"/>
<keyword evidence="2" id="KW-0326">Glycosidase</keyword>
<keyword evidence="2" id="KW-0378">Hydrolase</keyword>
<dbReference type="SUPFAM" id="SSF53756">
    <property type="entry name" value="UDP-Glycosyltransferase/glycogen phosphorylase"/>
    <property type="match status" value="1"/>
</dbReference>
<dbReference type="RefSeq" id="WP_135171140.1">
    <property type="nucleotide sequence ID" value="NZ_SPQU01000018.1"/>
</dbReference>
<dbReference type="Pfam" id="PF02350">
    <property type="entry name" value="Epimerase_2"/>
    <property type="match status" value="1"/>
</dbReference>
<proteinExistence type="predicted"/>
<evidence type="ECO:0000313" key="3">
    <source>
        <dbReference type="Proteomes" id="UP000298225"/>
    </source>
</evidence>
<dbReference type="PANTHER" id="PTHR43174:SF3">
    <property type="entry name" value="UDP-N-ACETYLGLUCOSAMINE 2-EPIMERASE"/>
    <property type="match status" value="1"/>
</dbReference>
<dbReference type="PANTHER" id="PTHR43174">
    <property type="entry name" value="UDP-N-ACETYLGLUCOSAMINE 2-EPIMERASE"/>
    <property type="match status" value="1"/>
</dbReference>
<dbReference type="InterPro" id="IPR003331">
    <property type="entry name" value="UDP_GlcNAc_Epimerase_2_dom"/>
</dbReference>
<dbReference type="GO" id="GO:0004553">
    <property type="term" value="F:hydrolase activity, hydrolyzing O-glycosyl compounds"/>
    <property type="evidence" value="ECO:0007669"/>
    <property type="project" value="InterPro"/>
</dbReference>
<dbReference type="EC" id="3.2.1.183" evidence="2"/>
<dbReference type="EMBL" id="SPQU01000018">
    <property type="protein sequence ID" value="TFV34864.1"/>
    <property type="molecule type" value="Genomic_DNA"/>
</dbReference>
<gene>
    <name evidence="2" type="primary">neuC</name>
    <name evidence="2" type="ORF">E4K66_30050</name>
</gene>
<dbReference type="CDD" id="cd03786">
    <property type="entry name" value="GTB_UDP-GlcNAc_2-Epimerase"/>
    <property type="match status" value="1"/>
</dbReference>
<protein>
    <submittedName>
        <fullName evidence="2">UDP-N-acetylglucosamine 2-epimerase (Hydrolyzing)</fullName>
        <ecNumber evidence="2">3.2.1.183</ecNumber>
    </submittedName>
</protein>
<keyword evidence="3" id="KW-1185">Reference proteome</keyword>
<dbReference type="NCBIfam" id="TIGR03568">
    <property type="entry name" value="NeuC_NnaA"/>
    <property type="match status" value="1"/>
</dbReference>
<organism evidence="2 3">
    <name type="scientific">Bradyrhizobium frederickii</name>
    <dbReference type="NCBI Taxonomy" id="2560054"/>
    <lineage>
        <taxon>Bacteria</taxon>
        <taxon>Pseudomonadati</taxon>
        <taxon>Pseudomonadota</taxon>
        <taxon>Alphaproteobacteria</taxon>
        <taxon>Hyphomicrobiales</taxon>
        <taxon>Nitrobacteraceae</taxon>
        <taxon>Bradyrhizobium</taxon>
    </lineage>
</organism>
<dbReference type="GO" id="GO:0006047">
    <property type="term" value="P:UDP-N-acetylglucosamine metabolic process"/>
    <property type="evidence" value="ECO:0007669"/>
    <property type="project" value="InterPro"/>
</dbReference>
<accession>A0A4Y9KY56</accession>
<name>A0A4Y9KY56_9BRAD</name>
<evidence type="ECO:0000259" key="1">
    <source>
        <dbReference type="Pfam" id="PF02350"/>
    </source>
</evidence>
<dbReference type="AlphaFoldDB" id="A0A4Y9KY56"/>
<reference evidence="2 3" key="1">
    <citation type="submission" date="2019-03" db="EMBL/GenBank/DDBJ databases">
        <title>Bradyrhizobium strains diversity isolated from Chamaecrista fasciculata.</title>
        <authorList>
            <person name="Urquiaga M.C.O."/>
            <person name="Hungria M."/>
            <person name="Delamuta J.R.M."/>
        </authorList>
    </citation>
    <scope>NUCLEOTIDE SEQUENCE [LARGE SCALE GENOMIC DNA]</scope>
    <source>
        <strain evidence="2 3">CNPSo 3424</strain>
    </source>
</reference>
<comment type="caution">
    <text evidence="2">The sequence shown here is derived from an EMBL/GenBank/DDBJ whole genome shotgun (WGS) entry which is preliminary data.</text>
</comment>
<dbReference type="Proteomes" id="UP000298225">
    <property type="component" value="Unassembled WGS sequence"/>
</dbReference>
<sequence length="385" mass="42168">MTRKKICVVVGSRANYSSIKSAMRAIQEHPALELQLIVTASAVLDRYGSVVKLIEKDGFKPHARVTMLIEGESPSTMAKSTGLGLLELPTLFEQLAPDVVLTVGDRFETMATTLAAAYMNIPVAHTMGGEVSGTIDESIRHAVTKFAHIHFPASPGARDRIIKLGELPQHVHMVGCPRIDLVAEILDESTGKISDQLFDMGVGERFSVEEPFILVSQHPVTTEYGSGEAQITATLEAVRELGLAAIVLWPNADAGADDISRGIRKWRERKLDDRMHFFKNLPIEVYVNLMRSTACLVGNSSSGLREGAYIGTPVVNVGTRQNMRDRGDNVIEVSYDRKDIARAIARQVEHGRYPMNPLYGNGTAGKQIADVLARETVSVQKCITY</sequence>
<feature type="domain" description="UDP-N-acetylglucosamine 2-epimerase" evidence="1">
    <location>
        <begin position="24"/>
        <end position="372"/>
    </location>
</feature>
<dbReference type="Gene3D" id="3.40.50.2000">
    <property type="entry name" value="Glycogen Phosphorylase B"/>
    <property type="match status" value="2"/>
</dbReference>
<dbReference type="InterPro" id="IPR029767">
    <property type="entry name" value="WecB-like"/>
</dbReference>
<dbReference type="InterPro" id="IPR020004">
    <property type="entry name" value="UDP-GlcNAc_Epase"/>
</dbReference>